<dbReference type="InterPro" id="IPR016783">
    <property type="entry name" value="Biofilm_formation_YmcA"/>
</dbReference>
<dbReference type="PANTHER" id="PTHR38448">
    <property type="entry name" value="REGULATORY PROTEIN YLBF-RELATED"/>
    <property type="match status" value="1"/>
</dbReference>
<dbReference type="Pfam" id="PF06133">
    <property type="entry name" value="Com_YlbF"/>
    <property type="match status" value="1"/>
</dbReference>
<dbReference type="PIRSF" id="PIRSF021287">
    <property type="entry name" value="Biofilm_formation_YmcA"/>
    <property type="match status" value="1"/>
</dbReference>
<dbReference type="InterPro" id="IPR010368">
    <property type="entry name" value="Com_YlbF"/>
</dbReference>
<dbReference type="EMBL" id="CP116507">
    <property type="protein sequence ID" value="WCG23245.1"/>
    <property type="molecule type" value="Genomic_DNA"/>
</dbReference>
<protein>
    <submittedName>
        <fullName evidence="1">YlbF family regulator</fullName>
    </submittedName>
</protein>
<dbReference type="PANTHER" id="PTHR38448:SF1">
    <property type="entry name" value="YLBF FAMILY REGULATOR"/>
    <property type="match status" value="1"/>
</dbReference>
<dbReference type="InterPro" id="IPR023378">
    <property type="entry name" value="YheA/YmcA-like_dom_sf"/>
</dbReference>
<dbReference type="SUPFAM" id="SSF158622">
    <property type="entry name" value="YheA/YmcA-like"/>
    <property type="match status" value="1"/>
</dbReference>
<accession>A0AAE9XM00</accession>
<dbReference type="RefSeq" id="WP_248851935.1">
    <property type="nucleotide sequence ID" value="NZ_CP097044.1"/>
</dbReference>
<evidence type="ECO:0000313" key="2">
    <source>
        <dbReference type="Proteomes" id="UP001179600"/>
    </source>
</evidence>
<dbReference type="Proteomes" id="UP001179600">
    <property type="component" value="Chromosome"/>
</dbReference>
<evidence type="ECO:0000313" key="1">
    <source>
        <dbReference type="EMBL" id="WCG23245.1"/>
    </source>
</evidence>
<organism evidence="1 2">
    <name type="scientific">Vagococcus lutrae</name>
    <dbReference type="NCBI Taxonomy" id="81947"/>
    <lineage>
        <taxon>Bacteria</taxon>
        <taxon>Bacillati</taxon>
        <taxon>Bacillota</taxon>
        <taxon>Bacilli</taxon>
        <taxon>Lactobacillales</taxon>
        <taxon>Enterococcaceae</taxon>
        <taxon>Vagococcus</taxon>
    </lineage>
</organism>
<dbReference type="InterPro" id="IPR052767">
    <property type="entry name" value="Bact_com_dev_regulator"/>
</dbReference>
<dbReference type="Gene3D" id="1.20.1500.10">
    <property type="entry name" value="YheA/YmcA-like"/>
    <property type="match status" value="1"/>
</dbReference>
<reference evidence="1" key="1">
    <citation type="submission" date="2023-01" db="EMBL/GenBank/DDBJ databases">
        <title>Oxazolidinone resistance genes in florfenicol resistant enterococci from beef cattle and veal calves at slaughter.</title>
        <authorList>
            <person name="Biggel M."/>
        </authorList>
    </citation>
    <scope>NUCLEOTIDE SEQUENCE</scope>
    <source>
        <strain evidence="1">K204-1</strain>
    </source>
</reference>
<proteinExistence type="predicted"/>
<sequence length="137" mass="16180">MTEERHIQDDDIQGALTTLLHQLQAYDVIQNYQLIEAQAKDHPALQELIERIKAEQKNVVQFEHYDKPVAAQKALKEADRLQAELENHPLVVSYRHRLIEANELVQYITQRIETTVNEELENKFLETFQQEEPFDEE</sequence>
<name>A0AAE9XM00_9ENTE</name>
<dbReference type="AlphaFoldDB" id="A0AAE9XM00"/>
<gene>
    <name evidence="1" type="ORF">PML95_03105</name>
</gene>